<dbReference type="Gene3D" id="3.50.50.60">
    <property type="entry name" value="FAD/NAD(P)-binding domain"/>
    <property type="match status" value="1"/>
</dbReference>
<dbReference type="SUPFAM" id="SSF46977">
    <property type="entry name" value="Succinate dehydrogenase/fumarate reductase flavoprotein C-terminal domain"/>
    <property type="match status" value="1"/>
</dbReference>
<evidence type="ECO:0000259" key="14">
    <source>
        <dbReference type="Pfam" id="PF02910"/>
    </source>
</evidence>
<keyword evidence="5 12" id="KW-0285">Flavoprotein</keyword>
<dbReference type="GO" id="GO:0008734">
    <property type="term" value="F:L-aspartate oxidase activity"/>
    <property type="evidence" value="ECO:0007669"/>
    <property type="project" value="UniProtKB-UniRule"/>
</dbReference>
<dbReference type="GO" id="GO:0005737">
    <property type="term" value="C:cytoplasm"/>
    <property type="evidence" value="ECO:0007669"/>
    <property type="project" value="UniProtKB-SubCell"/>
</dbReference>
<dbReference type="InterPro" id="IPR005288">
    <property type="entry name" value="NadB"/>
</dbReference>
<dbReference type="Gene3D" id="1.20.58.100">
    <property type="entry name" value="Fumarate reductase/succinate dehydrogenase flavoprotein-like, C-terminal domain"/>
    <property type="match status" value="1"/>
</dbReference>
<dbReference type="Proteomes" id="UP000475117">
    <property type="component" value="Chromosome"/>
</dbReference>
<dbReference type="UniPathway" id="UPA00253">
    <property type="reaction ID" value="UER00326"/>
</dbReference>
<dbReference type="InterPro" id="IPR015939">
    <property type="entry name" value="Fum_Rdtase/Succ_DH_flav-like_C"/>
</dbReference>
<dbReference type="EMBL" id="CP066776">
    <property type="protein sequence ID" value="QQL45207.1"/>
    <property type="molecule type" value="Genomic_DNA"/>
</dbReference>
<evidence type="ECO:0000256" key="7">
    <source>
        <dbReference type="ARBA" id="ARBA00022827"/>
    </source>
</evidence>
<dbReference type="Pfam" id="PF02910">
    <property type="entry name" value="Succ_DH_flav_C"/>
    <property type="match status" value="1"/>
</dbReference>
<dbReference type="InterPro" id="IPR027477">
    <property type="entry name" value="Succ_DH/fumarate_Rdtase_cat_sf"/>
</dbReference>
<dbReference type="NCBIfam" id="TIGR00551">
    <property type="entry name" value="nadB"/>
    <property type="match status" value="1"/>
</dbReference>
<proteinExistence type="inferred from homology"/>
<protein>
    <recommendedName>
        <fullName evidence="4 10">L-aspartate oxidase</fullName>
        <ecNumber evidence="4 10">1.4.3.16</ecNumber>
    </recommendedName>
</protein>
<evidence type="ECO:0000256" key="5">
    <source>
        <dbReference type="ARBA" id="ARBA00022630"/>
    </source>
</evidence>
<comment type="function">
    <text evidence="12">Catalyzes the oxidation of L-aspartate to iminoaspartate.</text>
</comment>
<dbReference type="Gene3D" id="3.90.700.10">
    <property type="entry name" value="Succinate dehydrogenase/fumarate reductase flavoprotein, catalytic domain"/>
    <property type="match status" value="1"/>
</dbReference>
<dbReference type="AlphaFoldDB" id="A0A6B3LDA4"/>
<evidence type="ECO:0000256" key="12">
    <source>
        <dbReference type="RuleBase" id="RU362049"/>
    </source>
</evidence>
<comment type="catalytic activity">
    <reaction evidence="9">
        <text>L-aspartate + O2 = iminosuccinate + H2O2</text>
        <dbReference type="Rhea" id="RHEA:25876"/>
        <dbReference type="ChEBI" id="CHEBI:15379"/>
        <dbReference type="ChEBI" id="CHEBI:16240"/>
        <dbReference type="ChEBI" id="CHEBI:29991"/>
        <dbReference type="ChEBI" id="CHEBI:77875"/>
        <dbReference type="EC" id="1.4.3.16"/>
    </reaction>
    <physiologicalReaction direction="left-to-right" evidence="9">
        <dbReference type="Rhea" id="RHEA:25877"/>
    </physiologicalReaction>
</comment>
<dbReference type="SUPFAM" id="SSF56425">
    <property type="entry name" value="Succinate dehydrogenase/fumarate reductase flavoprotein, catalytic domain"/>
    <property type="match status" value="1"/>
</dbReference>
<dbReference type="EC" id="1.4.3.16" evidence="4 10"/>
<name>A0A6B3LDA4_9BACT</name>
<dbReference type="InterPro" id="IPR037099">
    <property type="entry name" value="Fum_R/Succ_DH_flav-like_C_sf"/>
</dbReference>
<evidence type="ECO:0000313" key="16">
    <source>
        <dbReference type="Proteomes" id="UP000475117"/>
    </source>
</evidence>
<keyword evidence="8 12" id="KW-0560">Oxidoreductase</keyword>
<evidence type="ECO:0000256" key="1">
    <source>
        <dbReference type="ARBA" id="ARBA00001974"/>
    </source>
</evidence>
<dbReference type="PRINTS" id="PR00368">
    <property type="entry name" value="FADPNR"/>
</dbReference>
<evidence type="ECO:0000256" key="6">
    <source>
        <dbReference type="ARBA" id="ARBA00022642"/>
    </source>
</evidence>
<comment type="pathway">
    <text evidence="2 12">Cofactor biosynthesis; NAD(+) biosynthesis; iminoaspartate from L-aspartate (oxidase route): step 1/1.</text>
</comment>
<evidence type="ECO:0000256" key="2">
    <source>
        <dbReference type="ARBA" id="ARBA00004950"/>
    </source>
</evidence>
<dbReference type="Pfam" id="PF00890">
    <property type="entry name" value="FAD_binding_2"/>
    <property type="match status" value="1"/>
</dbReference>
<feature type="active site" description="Proton acceptor" evidence="11">
    <location>
        <position position="291"/>
    </location>
</feature>
<dbReference type="InterPro" id="IPR003953">
    <property type="entry name" value="FAD-dep_OxRdtase_2_FAD-bd"/>
</dbReference>
<keyword evidence="6 12" id="KW-0662">Pyridine nucleotide biosynthesis</keyword>
<dbReference type="GO" id="GO:0034628">
    <property type="term" value="P:'de novo' NAD+ biosynthetic process from L-aspartate"/>
    <property type="evidence" value="ECO:0007669"/>
    <property type="project" value="TreeGrafter"/>
</dbReference>
<dbReference type="FunFam" id="1.20.58.100:FF:000002">
    <property type="entry name" value="L-aspartate oxidase"/>
    <property type="match status" value="1"/>
</dbReference>
<evidence type="ECO:0000256" key="3">
    <source>
        <dbReference type="ARBA" id="ARBA00008562"/>
    </source>
</evidence>
<gene>
    <name evidence="15" type="primary">nadB</name>
    <name evidence="15" type="ORF">G3M56_001060</name>
</gene>
<dbReference type="PANTHER" id="PTHR42716">
    <property type="entry name" value="L-ASPARTATE OXIDASE"/>
    <property type="match status" value="1"/>
</dbReference>
<comment type="similarity">
    <text evidence="3 12">Belongs to the FAD-dependent oxidoreductase 2 family. NadB subfamily.</text>
</comment>
<evidence type="ECO:0000313" key="15">
    <source>
        <dbReference type="EMBL" id="QQL45207.1"/>
    </source>
</evidence>
<dbReference type="RefSeq" id="WP_164365431.1">
    <property type="nucleotide sequence ID" value="NZ_CP066776.1"/>
</dbReference>
<dbReference type="PANTHER" id="PTHR42716:SF2">
    <property type="entry name" value="L-ASPARTATE OXIDASE, CHLOROPLASTIC"/>
    <property type="match status" value="1"/>
</dbReference>
<dbReference type="KEGG" id="soa:G3M56_001060"/>
<organism evidence="15 16">
    <name type="scientific">Sulfuriroseicoccus oceanibius</name>
    <dbReference type="NCBI Taxonomy" id="2707525"/>
    <lineage>
        <taxon>Bacteria</taxon>
        <taxon>Pseudomonadati</taxon>
        <taxon>Verrucomicrobiota</taxon>
        <taxon>Verrucomicrobiia</taxon>
        <taxon>Verrucomicrobiales</taxon>
        <taxon>Verrucomicrobiaceae</taxon>
        <taxon>Sulfuriroseicoccus</taxon>
    </lineage>
</organism>
<dbReference type="PIRSF" id="PIRSF000171">
    <property type="entry name" value="SDHA_APRA_LASPO"/>
    <property type="match status" value="1"/>
</dbReference>
<sequence>MDYDFVIVGSGIAGLSAALKAADHGRVLVLTKRMPELSNTAWAQGGIACVMGDDDSFDEHVADTLNAGAGLCDEAVVRTMVEEGPARINELIEWGVEFDKSGEFSGAAEAEESHSSYDLGREGGHTKRRVLHHRDSTGKEMIEKLLAAVNADERIDVLPNHFAIDLITTGKLGFVTRDEVVGLYVLDEDSGEVKTMRCQNVILCTGGCGKVYLYTTNPDTATGDGVAMAWRAGATIANMEFMQFHPTCLYHHEVKSFLISEAVRGEGAVLVGQDGKEFMHKYDERGSLAPRDIVARAIDSEIKRTGGPCVYLDCTAKSREFWAERFPLIFETCQSIGIDMSKQPVPVVPAAHYSCGGVETDINGRSSLPGLYAVGEVANTGLHGANRLASNSLLEGVVVSHRAIDDIVKSRAEGVARTEVEIPEWESGDAVELDELVVIYHNWDEIRRCMGDYVSIVRTGKRLKRAATRLRNLAAEVQEYYWGHTVTTDLLELRNLVTTAALIVDSAQQRKESRGLHYTLDYPERDENECHPTRLRRS</sequence>
<feature type="domain" description="FAD-dependent oxidoreductase 2 FAD-binding" evidence="13">
    <location>
        <begin position="4"/>
        <end position="393"/>
    </location>
</feature>
<evidence type="ECO:0000259" key="13">
    <source>
        <dbReference type="Pfam" id="PF00890"/>
    </source>
</evidence>
<evidence type="ECO:0000256" key="10">
    <source>
        <dbReference type="NCBIfam" id="TIGR00551"/>
    </source>
</evidence>
<dbReference type="InterPro" id="IPR036188">
    <property type="entry name" value="FAD/NAD-bd_sf"/>
</dbReference>
<accession>A0A6B3LDA4</accession>
<dbReference type="NCBIfam" id="NF006567">
    <property type="entry name" value="PRK09077.1"/>
    <property type="match status" value="1"/>
</dbReference>
<dbReference type="PRINTS" id="PR00411">
    <property type="entry name" value="PNDRDTASEI"/>
</dbReference>
<evidence type="ECO:0000256" key="4">
    <source>
        <dbReference type="ARBA" id="ARBA00012173"/>
    </source>
</evidence>
<feature type="domain" description="Fumarate reductase/succinate dehydrogenase flavoprotein-like C-terminal" evidence="14">
    <location>
        <begin position="444"/>
        <end position="529"/>
    </location>
</feature>
<reference evidence="15 16" key="1">
    <citation type="submission" date="2020-12" db="EMBL/GenBank/DDBJ databases">
        <title>Sulforoseuscoccus oceanibium gen. nov., sp. nov., a representative of the phylum Verrucomicrobia with special cytoplasmic membrane, and proposal of Sulforoseuscoccusaceae fam. nov.</title>
        <authorList>
            <person name="Xi F."/>
        </authorList>
    </citation>
    <scope>NUCLEOTIDE SEQUENCE [LARGE SCALE GENOMIC DNA]</scope>
    <source>
        <strain evidence="15 16">T37</strain>
    </source>
</reference>
<evidence type="ECO:0000256" key="11">
    <source>
        <dbReference type="PIRSR" id="PIRSR000171-1"/>
    </source>
</evidence>
<evidence type="ECO:0000256" key="9">
    <source>
        <dbReference type="ARBA" id="ARBA00048305"/>
    </source>
</evidence>
<comment type="subcellular location">
    <subcellularLocation>
        <location evidence="12">Cytoplasm</location>
    </subcellularLocation>
</comment>
<evidence type="ECO:0000256" key="8">
    <source>
        <dbReference type="ARBA" id="ARBA00023002"/>
    </source>
</evidence>
<keyword evidence="7 12" id="KW-0274">FAD</keyword>
<comment type="cofactor">
    <cofactor evidence="1 12">
        <name>FAD</name>
        <dbReference type="ChEBI" id="CHEBI:57692"/>
    </cofactor>
</comment>
<dbReference type="FunFam" id="3.90.700.10:FF:000002">
    <property type="entry name" value="L-aspartate oxidase"/>
    <property type="match status" value="1"/>
</dbReference>
<dbReference type="SUPFAM" id="SSF51905">
    <property type="entry name" value="FAD/NAD(P)-binding domain"/>
    <property type="match status" value="1"/>
</dbReference>
<keyword evidence="16" id="KW-1185">Reference proteome</keyword>